<dbReference type="AlphaFoldDB" id="A0A2N5DZI6"/>
<dbReference type="PANTHER" id="PTHR36120:SF1">
    <property type="entry name" value="L-FUCOSE ISOMERASE C-TERMINAL DOMAIN-CONTAINING PROTEIN"/>
    <property type="match status" value="1"/>
</dbReference>
<keyword evidence="5" id="KW-1185">Reference proteome</keyword>
<dbReference type="InterPro" id="IPR004216">
    <property type="entry name" value="Fuc/Ara_isomerase_C"/>
</dbReference>
<sequence>MKEETTRPLTLGVLALGRATFDVPYAEEMMAQAWQTLRGLGCSLAGEPVLCLEADAVHAATAALREAQPDLLVILQVTFTDAALTTELLRAWHTPALLWSFPEARTGGRLRLNAFCGVNLACHALSRHGIRVQTLHAAPGSAQAAEELRLLAEAAGIVGKLRRAKVLVVGDHPQGFDACNYDRDQLAARFGTHSERMPVHALIAQASALPESITDAPWQRRSRDFSNLAEMPEAPARKTLKVYAALQQQAASHGYDGIAVRCWPDFFTDYGCAACGALALMNEDKIPCGCEADMFGVLSSLLLQWASGQGAFNTDLVDIDPEQDSVVFWHCGQAPIEMADRDAPVRAALHSNRKLPLLSEFALKPGRITLCRISQGQGKLRLMLAGGEMLKAPLAFSGTAGVARLDVHADLYRQRLLDAGMEHHTSLAYGDHRPLLRKVAQLLDLDLLELA</sequence>
<dbReference type="CDD" id="cd00578">
    <property type="entry name" value="L-fuc_L-ara-isomerases"/>
    <property type="match status" value="1"/>
</dbReference>
<evidence type="ECO:0000313" key="5">
    <source>
        <dbReference type="Proteomes" id="UP000234503"/>
    </source>
</evidence>
<name>A0A2N5DZI6_9GAMM</name>
<keyword evidence="1 4" id="KW-0413">Isomerase</keyword>
<organism evidence="4 5">
    <name type="scientific">Chimaeribacter coloradensis</name>
    <dbReference type="NCBI Taxonomy" id="2060068"/>
    <lineage>
        <taxon>Bacteria</taxon>
        <taxon>Pseudomonadati</taxon>
        <taxon>Pseudomonadota</taxon>
        <taxon>Gammaproteobacteria</taxon>
        <taxon>Enterobacterales</taxon>
        <taxon>Yersiniaceae</taxon>
        <taxon>Chimaeribacter</taxon>
    </lineage>
</organism>
<dbReference type="Proteomes" id="UP000234503">
    <property type="component" value="Unassembled WGS sequence"/>
</dbReference>
<dbReference type="GO" id="GO:0005737">
    <property type="term" value="C:cytoplasm"/>
    <property type="evidence" value="ECO:0007669"/>
    <property type="project" value="InterPro"/>
</dbReference>
<reference evidence="4 5" key="1">
    <citation type="submission" date="2017-12" db="EMBL/GenBank/DDBJ databases">
        <title>Characterization of six clinical isolates of Enterochimera gen. nov., a novel genus of the Yersiniaciae family and the three species Enterochimera arupensis sp. nov., Enterochimera coloradensis sp. nov, and Enterochimera californica sp. nov.</title>
        <authorList>
            <person name="Rossi A."/>
            <person name="Fisher M."/>
        </authorList>
    </citation>
    <scope>NUCLEOTIDE SEQUENCE [LARGE SCALE GENOMIC DNA]</scope>
    <source>
        <strain evidence="5">2016-Iso4</strain>
    </source>
</reference>
<dbReference type="InterPro" id="IPR015888">
    <property type="entry name" value="Fuc_isomerase_C"/>
</dbReference>
<dbReference type="OrthoDB" id="5838738at2"/>
<feature type="domain" description="L-fucose isomerase C-terminal" evidence="3">
    <location>
        <begin position="363"/>
        <end position="447"/>
    </location>
</feature>
<accession>A0A2N5DZI6</accession>
<dbReference type="SUPFAM" id="SSF50443">
    <property type="entry name" value="FucI/AraA C-terminal domain-like"/>
    <property type="match status" value="1"/>
</dbReference>
<keyword evidence="2" id="KW-0119">Carbohydrate metabolism</keyword>
<dbReference type="GO" id="GO:0008736">
    <property type="term" value="F:L-fucose isomerase activity"/>
    <property type="evidence" value="ECO:0007669"/>
    <property type="project" value="InterPro"/>
</dbReference>
<comment type="caution">
    <text evidence="4">The sequence shown here is derived from an EMBL/GenBank/DDBJ whole genome shotgun (WGS) entry which is preliminary data.</text>
</comment>
<evidence type="ECO:0000256" key="2">
    <source>
        <dbReference type="ARBA" id="ARBA00023277"/>
    </source>
</evidence>
<proteinExistence type="predicted"/>
<evidence type="ECO:0000259" key="3">
    <source>
        <dbReference type="Pfam" id="PF02952"/>
    </source>
</evidence>
<evidence type="ECO:0000256" key="1">
    <source>
        <dbReference type="ARBA" id="ARBA00023235"/>
    </source>
</evidence>
<gene>
    <name evidence="4" type="ORF">CYR32_14580</name>
</gene>
<dbReference type="PANTHER" id="PTHR36120">
    <property type="entry name" value="FUCOSE ISOMERASE"/>
    <property type="match status" value="1"/>
</dbReference>
<dbReference type="GO" id="GO:0006004">
    <property type="term" value="P:fucose metabolic process"/>
    <property type="evidence" value="ECO:0007669"/>
    <property type="project" value="InterPro"/>
</dbReference>
<dbReference type="Pfam" id="PF02952">
    <property type="entry name" value="Fucose_iso_C"/>
    <property type="match status" value="1"/>
</dbReference>
<dbReference type="InterPro" id="IPR009015">
    <property type="entry name" value="Fucose_isomerase_N/cen_sf"/>
</dbReference>
<dbReference type="SUPFAM" id="SSF53743">
    <property type="entry name" value="FucI/AraA N-terminal and middle domains"/>
    <property type="match status" value="1"/>
</dbReference>
<protein>
    <submittedName>
        <fullName evidence="4">Fucose isomerase</fullName>
    </submittedName>
</protein>
<dbReference type="EMBL" id="PJZH01000015">
    <property type="protein sequence ID" value="PLR33149.1"/>
    <property type="molecule type" value="Genomic_DNA"/>
</dbReference>
<dbReference type="RefSeq" id="WP_101825669.1">
    <property type="nucleotide sequence ID" value="NZ_PJZH01000015.1"/>
</dbReference>
<evidence type="ECO:0000313" key="4">
    <source>
        <dbReference type="EMBL" id="PLR33149.1"/>
    </source>
</evidence>